<dbReference type="InterPro" id="IPR001214">
    <property type="entry name" value="SET_dom"/>
</dbReference>
<evidence type="ECO:0000313" key="2">
    <source>
        <dbReference type="EMBL" id="CAF1352315.1"/>
    </source>
</evidence>
<dbReference type="Proteomes" id="UP000682733">
    <property type="component" value="Unassembled WGS sequence"/>
</dbReference>
<accession>A0A815HHP1</accession>
<dbReference type="SUPFAM" id="SSF82199">
    <property type="entry name" value="SET domain"/>
    <property type="match status" value="1"/>
</dbReference>
<name>A0A815HHP1_9BILA</name>
<evidence type="ECO:0000313" key="6">
    <source>
        <dbReference type="Proteomes" id="UP000663829"/>
    </source>
</evidence>
<organism evidence="2 6">
    <name type="scientific">Didymodactylos carnosus</name>
    <dbReference type="NCBI Taxonomy" id="1234261"/>
    <lineage>
        <taxon>Eukaryota</taxon>
        <taxon>Metazoa</taxon>
        <taxon>Spiralia</taxon>
        <taxon>Gnathifera</taxon>
        <taxon>Rotifera</taxon>
        <taxon>Eurotatoria</taxon>
        <taxon>Bdelloidea</taxon>
        <taxon>Philodinida</taxon>
        <taxon>Philodinidae</taxon>
        <taxon>Didymodactylos</taxon>
    </lineage>
</organism>
<proteinExistence type="predicted"/>
<dbReference type="EMBL" id="CAJOBA010047562">
    <property type="protein sequence ID" value="CAF4202570.1"/>
    <property type="molecule type" value="Genomic_DNA"/>
</dbReference>
<dbReference type="Gene3D" id="2.170.270.10">
    <property type="entry name" value="SET domain"/>
    <property type="match status" value="1"/>
</dbReference>
<dbReference type="Pfam" id="PF00856">
    <property type="entry name" value="SET"/>
    <property type="match status" value="1"/>
</dbReference>
<dbReference type="InterPro" id="IPR019734">
    <property type="entry name" value="TPR_rpt"/>
</dbReference>
<dbReference type="EMBL" id="CAJNOQ010014968">
    <property type="protein sequence ID" value="CAF1352315.1"/>
    <property type="molecule type" value="Genomic_DNA"/>
</dbReference>
<dbReference type="PROSITE" id="PS50280">
    <property type="entry name" value="SET"/>
    <property type="match status" value="1"/>
</dbReference>
<dbReference type="SMART" id="SM00317">
    <property type="entry name" value="SET"/>
    <property type="match status" value="1"/>
</dbReference>
<evidence type="ECO:0000313" key="3">
    <source>
        <dbReference type="EMBL" id="CAF1395207.1"/>
    </source>
</evidence>
<evidence type="ECO:0000313" key="5">
    <source>
        <dbReference type="EMBL" id="CAF4223374.1"/>
    </source>
</evidence>
<feature type="domain" description="SET" evidence="1">
    <location>
        <begin position="352"/>
        <end position="541"/>
    </location>
</feature>
<dbReference type="Gene3D" id="1.25.40.10">
    <property type="entry name" value="Tetratricopeptide repeat domain"/>
    <property type="match status" value="1"/>
</dbReference>
<dbReference type="SUPFAM" id="SSF48452">
    <property type="entry name" value="TPR-like"/>
    <property type="match status" value="1"/>
</dbReference>
<gene>
    <name evidence="2" type="ORF">GPM918_LOCUS30974</name>
    <name evidence="3" type="ORF">OVA965_LOCUS32773</name>
    <name evidence="5" type="ORF">SRO942_LOCUS31606</name>
    <name evidence="4" type="ORF">TMI583_LOCUS33634</name>
</gene>
<dbReference type="OrthoDB" id="10053940at2759"/>
<dbReference type="SMART" id="SM00028">
    <property type="entry name" value="TPR"/>
    <property type="match status" value="3"/>
</dbReference>
<reference evidence="2" key="1">
    <citation type="submission" date="2021-02" db="EMBL/GenBank/DDBJ databases">
        <authorList>
            <person name="Nowell W R."/>
        </authorList>
    </citation>
    <scope>NUCLEOTIDE SEQUENCE</scope>
</reference>
<dbReference type="EMBL" id="CAJOBC010065066">
    <property type="protein sequence ID" value="CAF4223374.1"/>
    <property type="molecule type" value="Genomic_DNA"/>
</dbReference>
<dbReference type="InterPro" id="IPR053209">
    <property type="entry name" value="Gramillin-biosynth_MTr"/>
</dbReference>
<dbReference type="Proteomes" id="UP000663829">
    <property type="component" value="Unassembled WGS sequence"/>
</dbReference>
<dbReference type="EMBL" id="CAJNOK010025852">
    <property type="protein sequence ID" value="CAF1395207.1"/>
    <property type="molecule type" value="Genomic_DNA"/>
</dbReference>
<dbReference type="CDD" id="cd20071">
    <property type="entry name" value="SET_SMYD"/>
    <property type="match status" value="1"/>
</dbReference>
<comment type="caution">
    <text evidence="2">The sequence shown here is derived from an EMBL/GenBank/DDBJ whole genome shotgun (WGS) entry which is preliminary data.</text>
</comment>
<dbReference type="PANTHER" id="PTHR47643:SF2">
    <property type="entry name" value="TPR DOMAIN PROTEIN (AFU_ORTHOLOGUE AFUA_5G12710)"/>
    <property type="match status" value="1"/>
</dbReference>
<evidence type="ECO:0000259" key="1">
    <source>
        <dbReference type="PROSITE" id="PS50280"/>
    </source>
</evidence>
<keyword evidence="6" id="KW-1185">Reference proteome</keyword>
<dbReference type="AlphaFoldDB" id="A0A815HHP1"/>
<protein>
    <recommendedName>
        <fullName evidence="1">SET domain-containing protein</fullName>
    </recommendedName>
</protein>
<dbReference type="InterPro" id="IPR046341">
    <property type="entry name" value="SET_dom_sf"/>
</dbReference>
<evidence type="ECO:0000313" key="4">
    <source>
        <dbReference type="EMBL" id="CAF4202570.1"/>
    </source>
</evidence>
<dbReference type="PANTHER" id="PTHR47643">
    <property type="entry name" value="TPR DOMAIN PROTEIN (AFU_ORTHOLOGUE AFUA_5G12710)"/>
    <property type="match status" value="1"/>
</dbReference>
<dbReference type="Proteomes" id="UP000677228">
    <property type="component" value="Unassembled WGS sequence"/>
</dbReference>
<dbReference type="InterPro" id="IPR011990">
    <property type="entry name" value="TPR-like_helical_dom_sf"/>
</dbReference>
<dbReference type="Proteomes" id="UP000681722">
    <property type="component" value="Unassembled WGS sequence"/>
</dbReference>
<sequence length="735" mass="82640">MADFTEFLSRAIQNVENARTMKGKKPPVRASKENLVALHQQVLLKHTKDNQTTGQLAIHQTITTLTYPPCTEPLSSLQRISLSDLVLETVHHGKFVLCKTFVEPDKAVGINTAVEDPEGNVDMLSLYNFAIDRDHSNAIPAGIVIAIKEPYYKITAGGGASLRCDHPTNIVHLDVEDPIVRQITWKSGTCNSADDKQKTLSSEEYKLEGNAFFKQGKYHNAITTYTRGVASNLSSSNVVTLRLNRAAALLKVERYEAALDDCRQVLECDVGNEKAIFRSAKAFYGLEEYEQALVKMQLYSKVAANKDEAHRELKNIRDRLFEKQRGIYDWNVMIAEAKKSATPRLDHASYVGPVRVANISNEKGRGLILTQNVCKGELLLCSKAFEICYPTETGTVIYINTETKLTDKGAQGMLASKIVQKLLNNPSLAKPFFDLYAGQHRLAKIPPTTSTPPVVDVFWVADICSMNSFEVTDSDLNPREDERNAFRYNHLTDSASGLFLMPSYINHTCLGNCIRSFVGDMMIVRALDDLPAGTELLMSYTDILLELEDRQSTIAKHGFTCDCKLCVLDRAESKDMRMRRQTAFQMFSSQTFTKFKNDPSGQLEERINETLSVINTIENTYEDSNRKEFQISLCLPLKVLGTMYVASGNTEKSIRTWKKILKIHEFGTKNAIWTVCLIPAIAELCLMYYMTAQTKLGQLLLEKLRAELTVTAAGDDRIFLVEHREVFERSCNFFP</sequence>